<dbReference type="AlphaFoldDB" id="A0A834I099"/>
<sequence>MGIKPDKGGTGREAIGCGRAMIERESGGEIGTEGVRFLHCLSTENPPTSWGSRADGVTMDKLSVYIRYRMGQVIDMGSPLEKERWGVSRINVGGLFLTIQAPPLD</sequence>
<accession>A0A834I099</accession>
<dbReference type="Proteomes" id="UP000625711">
    <property type="component" value="Unassembled WGS sequence"/>
</dbReference>
<comment type="caution">
    <text evidence="1">The sequence shown here is derived from an EMBL/GenBank/DDBJ whole genome shotgun (WGS) entry which is preliminary data.</text>
</comment>
<name>A0A834I099_RHYFE</name>
<keyword evidence="2" id="KW-1185">Reference proteome</keyword>
<gene>
    <name evidence="1" type="ORF">GWI33_016848</name>
</gene>
<dbReference type="EMBL" id="JAACXV010014127">
    <property type="protein sequence ID" value="KAF7270158.1"/>
    <property type="molecule type" value="Genomic_DNA"/>
</dbReference>
<protein>
    <submittedName>
        <fullName evidence="1">Uncharacterized protein</fullName>
    </submittedName>
</protein>
<evidence type="ECO:0000313" key="2">
    <source>
        <dbReference type="Proteomes" id="UP000625711"/>
    </source>
</evidence>
<evidence type="ECO:0000313" key="1">
    <source>
        <dbReference type="EMBL" id="KAF7270158.1"/>
    </source>
</evidence>
<reference evidence="1" key="1">
    <citation type="submission" date="2020-08" db="EMBL/GenBank/DDBJ databases">
        <title>Genome sequencing and assembly of the red palm weevil Rhynchophorus ferrugineus.</title>
        <authorList>
            <person name="Dias G.B."/>
            <person name="Bergman C.M."/>
            <person name="Manee M."/>
        </authorList>
    </citation>
    <scope>NUCLEOTIDE SEQUENCE</scope>
    <source>
        <strain evidence="1">AA-2017</strain>
        <tissue evidence="1">Whole larva</tissue>
    </source>
</reference>
<proteinExistence type="predicted"/>
<organism evidence="1 2">
    <name type="scientific">Rhynchophorus ferrugineus</name>
    <name type="common">Red palm weevil</name>
    <name type="synonym">Curculio ferrugineus</name>
    <dbReference type="NCBI Taxonomy" id="354439"/>
    <lineage>
        <taxon>Eukaryota</taxon>
        <taxon>Metazoa</taxon>
        <taxon>Ecdysozoa</taxon>
        <taxon>Arthropoda</taxon>
        <taxon>Hexapoda</taxon>
        <taxon>Insecta</taxon>
        <taxon>Pterygota</taxon>
        <taxon>Neoptera</taxon>
        <taxon>Endopterygota</taxon>
        <taxon>Coleoptera</taxon>
        <taxon>Polyphaga</taxon>
        <taxon>Cucujiformia</taxon>
        <taxon>Curculionidae</taxon>
        <taxon>Dryophthorinae</taxon>
        <taxon>Rhynchophorus</taxon>
    </lineage>
</organism>